<reference evidence="3 4" key="1">
    <citation type="submission" date="2016-03" db="EMBL/GenBank/DDBJ databases">
        <title>How can Kluyveromyces marxianus grow so fast - potential evolutionary course in Saccharomyces Complex revealed by comparative genomics.</title>
        <authorList>
            <person name="Mo W."/>
            <person name="Lu W."/>
            <person name="Yang X."/>
            <person name="Qi J."/>
            <person name="Lv H."/>
        </authorList>
    </citation>
    <scope>NUCLEOTIDE SEQUENCE [LARGE SCALE GENOMIC DNA]</scope>
    <source>
        <strain evidence="3 4">FIM1</strain>
    </source>
</reference>
<dbReference type="Pfam" id="PF00674">
    <property type="entry name" value="DUP"/>
    <property type="match status" value="1"/>
</dbReference>
<reference evidence="3 4" key="2">
    <citation type="submission" date="2019-11" db="EMBL/GenBank/DDBJ databases">
        <authorList>
            <person name="Lu H."/>
        </authorList>
    </citation>
    <scope>NUCLEOTIDE SEQUENCE [LARGE SCALE GENOMIC DNA]</scope>
    <source>
        <strain evidence="3 4">FIM1</strain>
    </source>
</reference>
<feature type="transmembrane region" description="Helical" evidence="2">
    <location>
        <begin position="77"/>
        <end position="100"/>
    </location>
</feature>
<dbReference type="InterPro" id="IPR001142">
    <property type="entry name" value="DUP/COS"/>
</dbReference>
<proteinExistence type="predicted"/>
<feature type="transmembrane region" description="Helical" evidence="2">
    <location>
        <begin position="45"/>
        <end position="65"/>
    </location>
</feature>
<evidence type="ECO:0000256" key="1">
    <source>
        <dbReference type="SAM" id="MobiDB-lite"/>
    </source>
</evidence>
<feature type="region of interest" description="Disordered" evidence="1">
    <location>
        <begin position="1"/>
        <end position="25"/>
    </location>
</feature>
<accession>A0ABX6F4T8</accession>
<keyword evidence="2" id="KW-0472">Membrane</keyword>
<organism evidence="3 4">
    <name type="scientific">Kluyveromyces marxianus</name>
    <name type="common">Yeast</name>
    <name type="synonym">Candida kefyr</name>
    <dbReference type="NCBI Taxonomy" id="4911"/>
    <lineage>
        <taxon>Eukaryota</taxon>
        <taxon>Fungi</taxon>
        <taxon>Dikarya</taxon>
        <taxon>Ascomycota</taxon>
        <taxon>Saccharomycotina</taxon>
        <taxon>Saccharomycetes</taxon>
        <taxon>Saccharomycetales</taxon>
        <taxon>Saccharomycetaceae</taxon>
        <taxon>Kluyveromyces</taxon>
    </lineage>
</organism>
<evidence type="ECO:0000313" key="3">
    <source>
        <dbReference type="EMBL" id="QGN18397.1"/>
    </source>
</evidence>
<dbReference type="Proteomes" id="UP000422736">
    <property type="component" value="Chromosome 7"/>
</dbReference>
<evidence type="ECO:0000313" key="4">
    <source>
        <dbReference type="Proteomes" id="UP000422736"/>
    </source>
</evidence>
<sequence>MATPDSPDSPLTKGESDIHPHLSRSKLGKDLGRSGFSHAKAEHPWLYACSIGSIVLIPVFIIATVQEVRNGDKESILPLFYVFLILACFGVLLSCVLAMLEPISISETDDALFFLKLIAAGHSWDDIGRIMNSYFFERGLWWTNSYFYHGQQCYYFFSRYSKSCTDPAIQVFIEQAKSKLTESMTQQWDRIQLPDEL</sequence>
<dbReference type="EMBL" id="CP015061">
    <property type="protein sequence ID" value="QGN18397.1"/>
    <property type="molecule type" value="Genomic_DNA"/>
</dbReference>
<protein>
    <submittedName>
        <fullName evidence="3">Protein PRM9</fullName>
    </submittedName>
</protein>
<gene>
    <name evidence="3" type="primary">PRM9</name>
    <name evidence="3" type="ORF">FIM1_4724</name>
</gene>
<keyword evidence="2" id="KW-1133">Transmembrane helix</keyword>
<keyword evidence="4" id="KW-1185">Reference proteome</keyword>
<name>A0ABX6F4T8_KLUMA</name>
<evidence type="ECO:0000256" key="2">
    <source>
        <dbReference type="SAM" id="Phobius"/>
    </source>
</evidence>
<keyword evidence="2" id="KW-0812">Transmembrane</keyword>